<accession>A0AAN7QBJ0</accession>
<dbReference type="Proteomes" id="UP001353858">
    <property type="component" value="Unassembled WGS sequence"/>
</dbReference>
<evidence type="ECO:0000313" key="1">
    <source>
        <dbReference type="EMBL" id="KAK4886940.1"/>
    </source>
</evidence>
<gene>
    <name evidence="1" type="ORF">RN001_003211</name>
</gene>
<reference evidence="2" key="1">
    <citation type="submission" date="2023-01" db="EMBL/GenBank/DDBJ databases">
        <title>Key to firefly adult light organ development and bioluminescence: homeobox transcription factors regulate luciferase expression and transportation to peroxisome.</title>
        <authorList>
            <person name="Fu X."/>
        </authorList>
    </citation>
    <scope>NUCLEOTIDE SEQUENCE [LARGE SCALE GENOMIC DNA]</scope>
</reference>
<sequence>MLETMKYVVVDETPVAKREDNKREYLKLIIVAVRRNPLTQNVAQQEVESIIKLSLTNGGIEMVKDCIGRTRIMLPN</sequence>
<evidence type="ECO:0000313" key="2">
    <source>
        <dbReference type="Proteomes" id="UP001353858"/>
    </source>
</evidence>
<name>A0AAN7QBJ0_9COLE</name>
<protein>
    <submittedName>
        <fullName evidence="1">Uncharacterized protein</fullName>
    </submittedName>
</protein>
<dbReference type="AlphaFoldDB" id="A0AAN7QBJ0"/>
<comment type="caution">
    <text evidence="1">The sequence shown here is derived from an EMBL/GenBank/DDBJ whole genome shotgun (WGS) entry which is preliminary data.</text>
</comment>
<keyword evidence="2" id="KW-1185">Reference proteome</keyword>
<proteinExistence type="predicted"/>
<organism evidence="1 2">
    <name type="scientific">Aquatica leii</name>
    <dbReference type="NCBI Taxonomy" id="1421715"/>
    <lineage>
        <taxon>Eukaryota</taxon>
        <taxon>Metazoa</taxon>
        <taxon>Ecdysozoa</taxon>
        <taxon>Arthropoda</taxon>
        <taxon>Hexapoda</taxon>
        <taxon>Insecta</taxon>
        <taxon>Pterygota</taxon>
        <taxon>Neoptera</taxon>
        <taxon>Endopterygota</taxon>
        <taxon>Coleoptera</taxon>
        <taxon>Polyphaga</taxon>
        <taxon>Elateriformia</taxon>
        <taxon>Elateroidea</taxon>
        <taxon>Lampyridae</taxon>
        <taxon>Luciolinae</taxon>
        <taxon>Aquatica</taxon>
    </lineage>
</organism>
<dbReference type="EMBL" id="JARPUR010000001">
    <property type="protein sequence ID" value="KAK4886940.1"/>
    <property type="molecule type" value="Genomic_DNA"/>
</dbReference>